<dbReference type="Proteomes" id="UP000011728">
    <property type="component" value="Chromosome"/>
</dbReference>
<dbReference type="eggNOG" id="ENOG5030GA4">
    <property type="taxonomic scope" value="Bacteria"/>
</dbReference>
<dbReference type="HOGENOM" id="CLU_1934427_0_0_9"/>
<organism evidence="1 2">
    <name type="scientific">Clostridium saccharoperbutylacetonicum N1-4(HMT)</name>
    <dbReference type="NCBI Taxonomy" id="931276"/>
    <lineage>
        <taxon>Bacteria</taxon>
        <taxon>Bacillati</taxon>
        <taxon>Bacillota</taxon>
        <taxon>Clostridia</taxon>
        <taxon>Eubacteriales</taxon>
        <taxon>Clostridiaceae</taxon>
        <taxon>Clostridium</taxon>
    </lineage>
</organism>
<dbReference type="AlphaFoldDB" id="M1N1R7"/>
<evidence type="ECO:0000313" key="1">
    <source>
        <dbReference type="EMBL" id="AGF57432.1"/>
    </source>
</evidence>
<keyword evidence="2" id="KW-1185">Reference proteome</keyword>
<proteinExistence type="predicted"/>
<dbReference type="STRING" id="36745.CLSAP_34520"/>
<evidence type="ECO:0000313" key="2">
    <source>
        <dbReference type="Proteomes" id="UP000011728"/>
    </source>
</evidence>
<protein>
    <submittedName>
        <fullName evidence="1">Uncharacterized protein</fullName>
    </submittedName>
</protein>
<dbReference type="EMBL" id="CP004121">
    <property type="protein sequence ID" value="AGF57432.1"/>
    <property type="molecule type" value="Genomic_DNA"/>
</dbReference>
<dbReference type="RefSeq" id="WP_015393748.1">
    <property type="nucleotide sequence ID" value="NC_020291.1"/>
</dbReference>
<sequence length="131" mass="15613">MDRPKDFHNRLECPYCKRSEEHGGECKGKSIVRSRDEGCLYFDMDEKGCIRNTDQKIPFNLYSDIPPIGMWQDGWTICNQRTMIKIKKIYALSWNDRKGLLYVKCNLEYFINEFSEEFEKQESKPNLKVIK</sequence>
<accession>M1N1R7</accession>
<name>M1N1R7_9CLOT</name>
<reference evidence="1 2" key="1">
    <citation type="submission" date="2013-02" db="EMBL/GenBank/DDBJ databases">
        <title>Genome sequence of Clostridium saccharoperbutylacetonicum N1-4(HMT).</title>
        <authorList>
            <person name="Poehlein A."/>
            <person name="Daniel R."/>
        </authorList>
    </citation>
    <scope>NUCLEOTIDE SEQUENCE [LARGE SCALE GENOMIC DNA]</scope>
    <source>
        <strain evidence="2">N1-4(HMT)</strain>
    </source>
</reference>
<dbReference type="PATRIC" id="fig|931276.5.peg.3702"/>
<gene>
    <name evidence="1" type="ORF">Cspa_c36720</name>
</gene>
<dbReference type="KEGG" id="csr:Cspa_c36720"/>
<dbReference type="OrthoDB" id="1905838at2"/>